<dbReference type="EMBL" id="JAYMYQ010000008">
    <property type="protein sequence ID" value="KAK7314750.1"/>
    <property type="molecule type" value="Genomic_DNA"/>
</dbReference>
<name>A0AAN9PW84_CANGL</name>
<reference evidence="1 2" key="1">
    <citation type="submission" date="2024-01" db="EMBL/GenBank/DDBJ databases">
        <title>The genomes of 5 underutilized Papilionoideae crops provide insights into root nodulation and disease resistanc.</title>
        <authorList>
            <person name="Jiang F."/>
        </authorList>
    </citation>
    <scope>NUCLEOTIDE SEQUENCE [LARGE SCALE GENOMIC DNA]</scope>
    <source>
        <strain evidence="1">LVBAO_FW01</strain>
        <tissue evidence="1">Leaves</tissue>
    </source>
</reference>
<dbReference type="Proteomes" id="UP001367508">
    <property type="component" value="Unassembled WGS sequence"/>
</dbReference>
<accession>A0AAN9PW84</accession>
<gene>
    <name evidence="1" type="ORF">VNO77_33278</name>
</gene>
<organism evidence="1 2">
    <name type="scientific">Canavalia gladiata</name>
    <name type="common">Sword bean</name>
    <name type="synonym">Dolichos gladiatus</name>
    <dbReference type="NCBI Taxonomy" id="3824"/>
    <lineage>
        <taxon>Eukaryota</taxon>
        <taxon>Viridiplantae</taxon>
        <taxon>Streptophyta</taxon>
        <taxon>Embryophyta</taxon>
        <taxon>Tracheophyta</taxon>
        <taxon>Spermatophyta</taxon>
        <taxon>Magnoliopsida</taxon>
        <taxon>eudicotyledons</taxon>
        <taxon>Gunneridae</taxon>
        <taxon>Pentapetalae</taxon>
        <taxon>rosids</taxon>
        <taxon>fabids</taxon>
        <taxon>Fabales</taxon>
        <taxon>Fabaceae</taxon>
        <taxon>Papilionoideae</taxon>
        <taxon>50 kb inversion clade</taxon>
        <taxon>NPAAA clade</taxon>
        <taxon>indigoferoid/millettioid clade</taxon>
        <taxon>Phaseoleae</taxon>
        <taxon>Canavalia</taxon>
    </lineage>
</organism>
<evidence type="ECO:0008006" key="3">
    <source>
        <dbReference type="Google" id="ProtNLM"/>
    </source>
</evidence>
<keyword evidence="2" id="KW-1185">Reference proteome</keyword>
<protein>
    <recommendedName>
        <fullName evidence="3">RNA-directed DNA polymerase, eukaryota, reverse transcriptase zinc-binding domain protein</fullName>
    </recommendedName>
</protein>
<sequence length="106" mass="12888">MISCVKWKDVCKPKEIGGIGIKDLKVFNETLMIRWKWKMLANLNQLWVRIIKSKYGSYLLQDPSYTMGRKALRWWKDLTSITTRANAWWFMERLKRKVDNRNDMRF</sequence>
<comment type="caution">
    <text evidence="1">The sequence shown here is derived from an EMBL/GenBank/DDBJ whole genome shotgun (WGS) entry which is preliminary data.</text>
</comment>
<evidence type="ECO:0000313" key="1">
    <source>
        <dbReference type="EMBL" id="KAK7314750.1"/>
    </source>
</evidence>
<dbReference type="AlphaFoldDB" id="A0AAN9PW84"/>
<evidence type="ECO:0000313" key="2">
    <source>
        <dbReference type="Proteomes" id="UP001367508"/>
    </source>
</evidence>
<proteinExistence type="predicted"/>